<dbReference type="AlphaFoldDB" id="Q9RGQ9"/>
<proteinExistence type="predicted"/>
<dbReference type="PANTHER" id="PTHR22916">
    <property type="entry name" value="GLYCOSYLTRANSFERASE"/>
    <property type="match status" value="1"/>
</dbReference>
<evidence type="ECO:0000313" key="3">
    <source>
        <dbReference type="EMBL" id="AEQ62070.1"/>
    </source>
</evidence>
<dbReference type="InterPro" id="IPR043148">
    <property type="entry name" value="TagF_C"/>
</dbReference>
<evidence type="ECO:0000313" key="4">
    <source>
        <dbReference type="EMBL" id="CCP19789.1"/>
    </source>
</evidence>
<feature type="domain" description="Glycosyltransferase 2-like" evidence="1">
    <location>
        <begin position="50"/>
        <end position="159"/>
    </location>
</feature>
<dbReference type="GO" id="GO:0016020">
    <property type="term" value="C:membrane"/>
    <property type="evidence" value="ECO:0007669"/>
    <property type="project" value="InterPro"/>
</dbReference>
<organism evidence="2">
    <name type="scientific">Neisseria meningitidis</name>
    <dbReference type="NCBI Taxonomy" id="487"/>
    <lineage>
        <taxon>Bacteria</taxon>
        <taxon>Pseudomonadati</taxon>
        <taxon>Pseudomonadota</taxon>
        <taxon>Betaproteobacteria</taxon>
        <taxon>Neisseriales</taxon>
        <taxon>Neisseriaceae</taxon>
        <taxon>Neisseria</taxon>
    </lineage>
</organism>
<dbReference type="EMBL" id="HQ437688">
    <property type="protein sequence ID" value="AEQ62070.1"/>
    <property type="molecule type" value="Genomic_DNA"/>
</dbReference>
<evidence type="ECO:0000259" key="1">
    <source>
        <dbReference type="Pfam" id="PF00535"/>
    </source>
</evidence>
<dbReference type="InterPro" id="IPR029044">
    <property type="entry name" value="Nucleotide-diphossugar_trans"/>
</dbReference>
<reference evidence="3" key="2">
    <citation type="journal article" date="2012" name="J. Clin. Microbiol.">
        <title>Development of a Multiplex PCR Assay for Detection and Genogrouping of Neisseria meningitidis.</title>
        <authorList>
            <person name="Zhu H."/>
            <person name="Wang Q."/>
            <person name="Wen L."/>
            <person name="Xu J."/>
            <person name="Shao Z."/>
            <person name="Chen M."/>
            <person name="Chen M."/>
            <person name="Reeves P.R."/>
            <person name="Cao B."/>
            <person name="Wang L."/>
        </authorList>
    </citation>
    <scope>NUCLEOTIDE SEQUENCE</scope>
    <source>
        <strain evidence="3">ATCC 43828</strain>
    </source>
</reference>
<dbReference type="Gene3D" id="3.90.550.10">
    <property type="entry name" value="Spore Coat Polysaccharide Biosynthesis Protein SpsA, Chain A"/>
    <property type="match status" value="1"/>
</dbReference>
<dbReference type="CDD" id="cd00761">
    <property type="entry name" value="Glyco_tranf_GTA_type"/>
    <property type="match status" value="1"/>
</dbReference>
<dbReference type="EMBL" id="HF562986">
    <property type="protein sequence ID" value="CCP19789.1"/>
    <property type="molecule type" value="Genomic_DNA"/>
</dbReference>
<dbReference type="SUPFAM" id="SSF53448">
    <property type="entry name" value="Nucleotide-diphospho-sugar transferases"/>
    <property type="match status" value="1"/>
</dbReference>
<dbReference type="GO" id="GO:0047355">
    <property type="term" value="F:CDP-glycerol glycerophosphotransferase activity"/>
    <property type="evidence" value="ECO:0007669"/>
    <property type="project" value="InterPro"/>
</dbReference>
<dbReference type="CAZy" id="GT2">
    <property type="family name" value="Glycosyltransferase Family 2"/>
</dbReference>
<reference evidence="4" key="3">
    <citation type="submission" date="2012-11" db="EMBL/GenBank/DDBJ databases">
        <authorList>
            <person name="Aslett M."/>
        </authorList>
    </citation>
    <scope>NUCLEOTIDE SEQUENCE</scope>
    <source>
        <strain evidence="4">ST-963</strain>
    </source>
</reference>
<protein>
    <submittedName>
        <fullName evidence="3">LcbB</fullName>
    </submittedName>
    <submittedName>
        <fullName evidence="2">Putative bifunctional polymerase</fullName>
    </submittedName>
</protein>
<evidence type="ECO:0000313" key="2">
    <source>
        <dbReference type="EMBL" id="AAF21951.1"/>
    </source>
</evidence>
<dbReference type="EMBL" id="AF112478">
    <property type="protein sequence ID" value="AAF21951.1"/>
    <property type="molecule type" value="Genomic_DNA"/>
</dbReference>
<dbReference type="PANTHER" id="PTHR22916:SF3">
    <property type="entry name" value="UDP-GLCNAC:BETAGAL BETA-1,3-N-ACETYLGLUCOSAMINYLTRANSFERASE-LIKE PROTEIN 1"/>
    <property type="match status" value="1"/>
</dbReference>
<name>Q9RGQ9_NEIME</name>
<dbReference type="InterPro" id="IPR001173">
    <property type="entry name" value="Glyco_trans_2-like"/>
</dbReference>
<dbReference type="Pfam" id="PF04464">
    <property type="entry name" value="Glyphos_transf"/>
    <property type="match status" value="1"/>
</dbReference>
<sequence length="877" mass="103153">MKKNLNRKLRKLKNTPGLFFRDAIKNKHRKIQNFTSFYFPKLKATSKKYTIISAIYNVAPYLDDYFKSLEKQRLDFQSNINVILVDDGSPDNSREIIMKWVNKYPNNIFYIYKKNGGQSSARNLGLKYVSTEWVTFIDPDDFLDSNYFYLIDKTIKDQKNIGGVITKFKLFKEKLGTYHDGFQTDFCFNKPVRIVTTSNFEDCVQFSSSSSIYQTKIIKDNNILFDEKLTASFEDTKFFYEYLFYLDSSKNTNIAYVRDALYYYRLRANESSSSNSQWTKKAKYQEFFNHGVLDIIKLFTKNGHVPTHIQRLVLFSIIPYLQVASINKSRIETVLDNTEITELLSTIQRCLNIVERGVLEQFYTAPGNYFWISAISNFFFQRLPDDKRVYIQKVDLDENLVYLRFYGNKDKTKFEFKCNNIITNPISEKVILHTIFDNTLIHEFNICYKVPLNSTLSLFIDNNKSKIYSDFKLLKDDDIDFYQPYIAKKGQFKNFGIFVDSGYKADDNAEHLYRSWFISTDNSPDITPYYLLDKKSSHWPKLKAEGFNLVEINSFRAVQLLKSSTYIFSSYLPGHLGEWVTGHNFKFQKFIFLQHGVISSNLSKPFNAFFSQIFKMVVSSPFEYKEITESSYNYIYHKQDILMSGIPRFDTLLKAKSSQSPIHTIKHRKDKLQKILICPTWRSKFNTLNLKSETQLVNFLDSDYLKNWLGFLNSPKILEKLEQGNLEITFVPHPNFYSILEEYELLDIVFKNLNDSIKIKNPKNVSYQELFLKNHILITDYSSLHFDFAVLHKPVIYYQFDKEQFYGGTHVYQKGSFEFSKHGFGPVVDNLEALVKVTNTYFNRGEGTFKKYKKRVDEIFPTLHQKSSEIIKLELFK</sequence>
<dbReference type="GO" id="GO:0016758">
    <property type="term" value="F:hexosyltransferase activity"/>
    <property type="evidence" value="ECO:0007669"/>
    <property type="project" value="UniProtKB-ARBA"/>
</dbReference>
<reference evidence="2" key="1">
    <citation type="submission" date="1998-12" db="EMBL/GenBank/DDBJ databases">
        <title>Analysis of the region encoding the putative capsular biosynthetic genes of the Neisseria meningitidis serogroup L.</title>
        <authorList>
            <person name="Brewer N.E."/>
            <person name="Coulthart M.B."/>
            <person name="Tyler S.D."/>
        </authorList>
    </citation>
    <scope>NUCLEOTIDE SEQUENCE</scope>
</reference>
<accession>Q9RGQ9</accession>
<dbReference type="Gene3D" id="3.40.50.12580">
    <property type="match status" value="1"/>
</dbReference>
<gene>
    <name evidence="2" type="primary">lcbB</name>
    <name evidence="4" type="synonym">NEIS2185 (cslB)</name>
</gene>
<dbReference type="Pfam" id="PF00535">
    <property type="entry name" value="Glycos_transf_2"/>
    <property type="match status" value="1"/>
</dbReference>
<dbReference type="InterPro" id="IPR007554">
    <property type="entry name" value="Glycerophosphate_synth"/>
</dbReference>
<reference evidence="4" key="4">
    <citation type="journal article" date="2013" name="Emerg. Infect. Dis.">
        <title>Description and Nomenclature of Neisseria meningitidis Capsule Locus.</title>
        <authorList>
            <person name="Harrison O.B."/>
            <person name="Claus H."/>
            <person name="Jiang Y."/>
            <person name="Bennett J.S."/>
            <person name="Bratcher H.B."/>
            <person name="Jolley K.A."/>
            <person name="Corton C."/>
            <person name="Care R."/>
            <person name="Poolman J.T."/>
            <person name="Zollinger W.L.D."/>
            <person name="Frasch C.E."/>
            <person name="Stephens D.S."/>
            <person name="Feavers I."/>
            <person name="Frosch M."/>
            <person name="Parkhill J."/>
            <person name="Vogel U."/>
            <person name="Quail M.A."/>
            <person name="Bentley S.D."/>
            <person name="Maiden M.C.J."/>
        </authorList>
    </citation>
    <scope>NUCLEOTIDE SEQUENCE</scope>
    <source>
        <strain evidence="4">ST-963</strain>
    </source>
</reference>